<keyword evidence="1 2" id="KW-0597">Phosphoprotein</keyword>
<dbReference type="AlphaFoldDB" id="A0A1I6RUL6"/>
<dbReference type="PANTHER" id="PTHR44591:SF24">
    <property type="entry name" value="PROTEIN-GLUTAMATE METHYLESTERASE_PROTEIN-GLUTAMINE GLUTAMINASE 1"/>
    <property type="match status" value="1"/>
</dbReference>
<dbReference type="PROSITE" id="PS50110">
    <property type="entry name" value="RESPONSE_REGULATORY"/>
    <property type="match status" value="1"/>
</dbReference>
<evidence type="ECO:0000256" key="2">
    <source>
        <dbReference type="PROSITE-ProRule" id="PRU00169"/>
    </source>
</evidence>
<dbReference type="InterPro" id="IPR050595">
    <property type="entry name" value="Bact_response_regulator"/>
</dbReference>
<dbReference type="STRING" id="394264.SAMN04488040_1526"/>
<name>A0A1I6RUL6_9RHOB</name>
<dbReference type="Pfam" id="PF00072">
    <property type="entry name" value="Response_reg"/>
    <property type="match status" value="1"/>
</dbReference>
<dbReference type="Gene3D" id="3.40.50.2300">
    <property type="match status" value="1"/>
</dbReference>
<evidence type="ECO:0000313" key="5">
    <source>
        <dbReference type="Proteomes" id="UP000199239"/>
    </source>
</evidence>
<feature type="modified residue" description="4-aspartylphosphate" evidence="2">
    <location>
        <position position="72"/>
    </location>
</feature>
<evidence type="ECO:0000256" key="1">
    <source>
        <dbReference type="ARBA" id="ARBA00022553"/>
    </source>
</evidence>
<dbReference type="InterPro" id="IPR001789">
    <property type="entry name" value="Sig_transdc_resp-reg_receiver"/>
</dbReference>
<evidence type="ECO:0000259" key="3">
    <source>
        <dbReference type="PROSITE" id="PS50110"/>
    </source>
</evidence>
<proteinExistence type="predicted"/>
<feature type="domain" description="Response regulatory" evidence="3">
    <location>
        <begin position="22"/>
        <end position="133"/>
    </location>
</feature>
<sequence>MASQNAGTYGRPGKLMSNTPQNIFIVEDEVVVAFEMTDILEDIGFNVIGPSIHLEDAKTKAREGDIDIAFLDVNLGNNKTSKPVADILRERKIPFVFITAYDADQISFLGPDDRVVKKPVSSQKLIETLRRVYPNLET</sequence>
<keyword evidence="5" id="KW-1185">Reference proteome</keyword>
<accession>A0A1I6RUL6</accession>
<dbReference type="Proteomes" id="UP000199239">
    <property type="component" value="Unassembled WGS sequence"/>
</dbReference>
<dbReference type="PANTHER" id="PTHR44591">
    <property type="entry name" value="STRESS RESPONSE REGULATOR PROTEIN 1"/>
    <property type="match status" value="1"/>
</dbReference>
<dbReference type="SUPFAM" id="SSF52172">
    <property type="entry name" value="CheY-like"/>
    <property type="match status" value="1"/>
</dbReference>
<dbReference type="SMART" id="SM00448">
    <property type="entry name" value="REC"/>
    <property type="match status" value="1"/>
</dbReference>
<gene>
    <name evidence="4" type="ORF">SAMN04488040_1526</name>
</gene>
<dbReference type="EMBL" id="FPAJ01000002">
    <property type="protein sequence ID" value="SFS68417.1"/>
    <property type="molecule type" value="Genomic_DNA"/>
</dbReference>
<organism evidence="4 5">
    <name type="scientific">Sulfitobacter marinus</name>
    <dbReference type="NCBI Taxonomy" id="394264"/>
    <lineage>
        <taxon>Bacteria</taxon>
        <taxon>Pseudomonadati</taxon>
        <taxon>Pseudomonadota</taxon>
        <taxon>Alphaproteobacteria</taxon>
        <taxon>Rhodobacterales</taxon>
        <taxon>Roseobacteraceae</taxon>
        <taxon>Sulfitobacter</taxon>
    </lineage>
</organism>
<protein>
    <submittedName>
        <fullName evidence="4">Response regulator receiver domain-containing protein</fullName>
    </submittedName>
</protein>
<dbReference type="InterPro" id="IPR011006">
    <property type="entry name" value="CheY-like_superfamily"/>
</dbReference>
<reference evidence="5" key="1">
    <citation type="submission" date="2016-10" db="EMBL/GenBank/DDBJ databases">
        <authorList>
            <person name="Varghese N."/>
            <person name="Submissions S."/>
        </authorList>
    </citation>
    <scope>NUCLEOTIDE SEQUENCE [LARGE SCALE GENOMIC DNA]</scope>
    <source>
        <strain evidence="5">DSM 23422</strain>
    </source>
</reference>
<dbReference type="GO" id="GO:0000160">
    <property type="term" value="P:phosphorelay signal transduction system"/>
    <property type="evidence" value="ECO:0007669"/>
    <property type="project" value="InterPro"/>
</dbReference>
<evidence type="ECO:0000313" key="4">
    <source>
        <dbReference type="EMBL" id="SFS68417.1"/>
    </source>
</evidence>